<accession>A0A9X3YI33</accession>
<comment type="caution">
    <text evidence="2">The sequence shown here is derived from an EMBL/GenBank/DDBJ whole genome shotgun (WGS) entry which is preliminary data.</text>
</comment>
<evidence type="ECO:0000256" key="1">
    <source>
        <dbReference type="SAM" id="MobiDB-lite"/>
    </source>
</evidence>
<evidence type="ECO:0000313" key="2">
    <source>
        <dbReference type="EMBL" id="MDC8011431.1"/>
    </source>
</evidence>
<evidence type="ECO:0000313" key="3">
    <source>
        <dbReference type="Proteomes" id="UP001139971"/>
    </source>
</evidence>
<feature type="compositionally biased region" description="Basic and acidic residues" evidence="1">
    <location>
        <begin position="111"/>
        <end position="144"/>
    </location>
</feature>
<protein>
    <submittedName>
        <fullName evidence="2">Uncharacterized protein</fullName>
    </submittedName>
</protein>
<feature type="compositionally biased region" description="Basic and acidic residues" evidence="1">
    <location>
        <begin position="162"/>
        <end position="174"/>
    </location>
</feature>
<dbReference type="RefSeq" id="WP_263545851.1">
    <property type="nucleotide sequence ID" value="NZ_JAOVZO020000003.1"/>
</dbReference>
<organism evidence="2 3">
    <name type="scientific">Tahibacter soli</name>
    <dbReference type="NCBI Taxonomy" id="2983605"/>
    <lineage>
        <taxon>Bacteria</taxon>
        <taxon>Pseudomonadati</taxon>
        <taxon>Pseudomonadota</taxon>
        <taxon>Gammaproteobacteria</taxon>
        <taxon>Lysobacterales</taxon>
        <taxon>Rhodanobacteraceae</taxon>
        <taxon>Tahibacter</taxon>
    </lineage>
</organism>
<dbReference type="AlphaFoldDB" id="A0A9X3YI33"/>
<feature type="compositionally biased region" description="Basic residues" evidence="1">
    <location>
        <begin position="98"/>
        <end position="110"/>
    </location>
</feature>
<gene>
    <name evidence="2" type="ORF">OD750_002595</name>
</gene>
<name>A0A9X3YI33_9GAMM</name>
<proteinExistence type="predicted"/>
<feature type="compositionally biased region" description="Basic residues" evidence="1">
    <location>
        <begin position="183"/>
        <end position="193"/>
    </location>
</feature>
<sequence length="193" mass="22798">MQRVEQEVRLQLRLEHLQPRLREFRREPARFDVATRLLGLVVQRLPDRQQRPVCQKARRDVLRDEVAQLQRKTAGLEQRRDERAGGDRDHGHAGARDRVHRVRAPARRRGDRPALGEAKHQRREAGPRAPLDRRPAQVDDRRPCVGEQQIVDPALQREDDDDRRPQRDVARQADFDAAETNVHRRHRRGRVRR</sequence>
<dbReference type="Proteomes" id="UP001139971">
    <property type="component" value="Unassembled WGS sequence"/>
</dbReference>
<feature type="compositionally biased region" description="Basic and acidic residues" evidence="1">
    <location>
        <begin position="77"/>
        <end position="97"/>
    </location>
</feature>
<feature type="region of interest" description="Disordered" evidence="1">
    <location>
        <begin position="70"/>
        <end position="193"/>
    </location>
</feature>
<reference evidence="2" key="1">
    <citation type="submission" date="2023-02" db="EMBL/GenBank/DDBJ databases">
        <title>Tahibacter soli sp. nov. isolated from soil.</title>
        <authorList>
            <person name="Baek J.H."/>
            <person name="Lee J.K."/>
            <person name="Choi D.G."/>
            <person name="Jeon C.O."/>
        </authorList>
    </citation>
    <scope>NUCLEOTIDE SEQUENCE</scope>
    <source>
        <strain evidence="2">BL</strain>
    </source>
</reference>
<keyword evidence="3" id="KW-1185">Reference proteome</keyword>
<dbReference type="EMBL" id="JAOVZO020000003">
    <property type="protein sequence ID" value="MDC8011431.1"/>
    <property type="molecule type" value="Genomic_DNA"/>
</dbReference>